<dbReference type="EMBL" id="BMOD01000014">
    <property type="protein sequence ID" value="GGJ44015.1"/>
    <property type="molecule type" value="Genomic_DNA"/>
</dbReference>
<keyword evidence="3" id="KW-1185">Reference proteome</keyword>
<feature type="transmembrane region" description="Helical" evidence="1">
    <location>
        <begin position="6"/>
        <end position="24"/>
    </location>
</feature>
<evidence type="ECO:0008006" key="4">
    <source>
        <dbReference type="Google" id="ProtNLM"/>
    </source>
</evidence>
<comment type="caution">
    <text evidence="2">The sequence shown here is derived from an EMBL/GenBank/DDBJ whole genome shotgun (WGS) entry which is preliminary data.</text>
</comment>
<proteinExistence type="predicted"/>
<reference evidence="3" key="1">
    <citation type="journal article" date="2019" name="Int. J. Syst. Evol. Microbiol.">
        <title>The Global Catalogue of Microorganisms (GCM) 10K type strain sequencing project: providing services to taxonomists for standard genome sequencing and annotation.</title>
        <authorList>
            <consortium name="The Broad Institute Genomics Platform"/>
            <consortium name="The Broad Institute Genome Sequencing Center for Infectious Disease"/>
            <person name="Wu L."/>
            <person name="Ma J."/>
        </authorList>
    </citation>
    <scope>NUCLEOTIDE SEQUENCE [LARGE SCALE GENOMIC DNA]</scope>
    <source>
        <strain evidence="3">JCM 14370</strain>
    </source>
</reference>
<evidence type="ECO:0000256" key="1">
    <source>
        <dbReference type="SAM" id="Phobius"/>
    </source>
</evidence>
<dbReference type="Proteomes" id="UP000632222">
    <property type="component" value="Unassembled WGS sequence"/>
</dbReference>
<keyword evidence="1" id="KW-0472">Membrane</keyword>
<name>A0ABQ2D5R2_9DEIO</name>
<accession>A0ABQ2D5R2</accession>
<evidence type="ECO:0000313" key="2">
    <source>
        <dbReference type="EMBL" id="GGJ44015.1"/>
    </source>
</evidence>
<evidence type="ECO:0000313" key="3">
    <source>
        <dbReference type="Proteomes" id="UP000632222"/>
    </source>
</evidence>
<keyword evidence="1" id="KW-1133">Transmembrane helix</keyword>
<dbReference type="RefSeq" id="WP_189004310.1">
    <property type="nucleotide sequence ID" value="NZ_BMOD01000014.1"/>
</dbReference>
<protein>
    <recommendedName>
        <fullName evidence="4">Transposase</fullName>
    </recommendedName>
</protein>
<sequence length="80" mass="9072">METQHLLWIVFSLAGITLITWQWTNFVLQVLKLAGKHGPKSFQRALELLVHLLHAVVSRLLPSWLPRTPPSPQNASEDHG</sequence>
<gene>
    <name evidence="2" type="ORF">GCM10008938_32860</name>
</gene>
<keyword evidence="1" id="KW-0812">Transmembrane</keyword>
<organism evidence="2 3">
    <name type="scientific">Deinococcus roseus</name>
    <dbReference type="NCBI Taxonomy" id="392414"/>
    <lineage>
        <taxon>Bacteria</taxon>
        <taxon>Thermotogati</taxon>
        <taxon>Deinococcota</taxon>
        <taxon>Deinococci</taxon>
        <taxon>Deinococcales</taxon>
        <taxon>Deinococcaceae</taxon>
        <taxon>Deinococcus</taxon>
    </lineage>
</organism>